<dbReference type="RefSeq" id="WP_135069256.1">
    <property type="nucleotide sequence ID" value="NZ_CP038266.1"/>
</dbReference>
<evidence type="ECO:0000256" key="1">
    <source>
        <dbReference type="SAM" id="Phobius"/>
    </source>
</evidence>
<organism evidence="2 3">
    <name type="scientific">Microbacterium wangchenii</name>
    <dbReference type="NCBI Taxonomy" id="2541726"/>
    <lineage>
        <taxon>Bacteria</taxon>
        <taxon>Bacillati</taxon>
        <taxon>Actinomycetota</taxon>
        <taxon>Actinomycetes</taxon>
        <taxon>Micrococcales</taxon>
        <taxon>Microbacteriaceae</taxon>
        <taxon>Microbacterium</taxon>
    </lineage>
</organism>
<keyword evidence="3" id="KW-1185">Reference proteome</keyword>
<sequence length="278" mass="31007">MNLFASDWQALVAVAVSLLGLIATFYTAFGSTARRLRSDLTTDVKLVAELDGDVKHDLQESVTDRSYRLVAATRYPSLTWYEAALALLLTPVFWLLLSAPGELHALAEQDAVEPILLGPGQLITLMIAFVTYAALVRSWSGRAAARVVYVYKRLGDDEARALVRVLAFPSNLVPVVFFLALAAGVLLNVEEITQAISWPVWAAVLITTGISFVLIGFIYWIASREDLSGYLRFYTDPMHIGADIPRLRPVELGQTEEDLARYEEAFDRRFPGRRRKKE</sequence>
<accession>A0ABX5SV35</accession>
<feature type="transmembrane region" description="Helical" evidence="1">
    <location>
        <begin position="117"/>
        <end position="140"/>
    </location>
</feature>
<protein>
    <submittedName>
        <fullName evidence="2">Uncharacterized protein</fullName>
    </submittedName>
</protein>
<reference evidence="2 3" key="1">
    <citation type="submission" date="2019-03" db="EMBL/GenBank/DDBJ databases">
        <authorList>
            <person name="Dong K."/>
        </authorList>
    </citation>
    <scope>NUCLEOTIDE SEQUENCE [LARGE SCALE GENOMIC DNA]</scope>
    <source>
        <strain evidence="3">dk512</strain>
    </source>
</reference>
<evidence type="ECO:0000313" key="2">
    <source>
        <dbReference type="EMBL" id="QBR90053.1"/>
    </source>
</evidence>
<proteinExistence type="predicted"/>
<gene>
    <name evidence="2" type="ORF">E4K62_15995</name>
</gene>
<feature type="transmembrane region" description="Helical" evidence="1">
    <location>
        <begin position="12"/>
        <end position="29"/>
    </location>
</feature>
<feature type="transmembrane region" description="Helical" evidence="1">
    <location>
        <begin position="198"/>
        <end position="222"/>
    </location>
</feature>
<dbReference type="Proteomes" id="UP000295748">
    <property type="component" value="Chromosome"/>
</dbReference>
<feature type="transmembrane region" description="Helical" evidence="1">
    <location>
        <begin position="161"/>
        <end position="186"/>
    </location>
</feature>
<feature type="transmembrane region" description="Helical" evidence="1">
    <location>
        <begin position="78"/>
        <end position="97"/>
    </location>
</feature>
<keyword evidence="1" id="KW-0812">Transmembrane</keyword>
<name>A0ABX5SV35_9MICO</name>
<keyword evidence="1" id="KW-0472">Membrane</keyword>
<evidence type="ECO:0000313" key="3">
    <source>
        <dbReference type="Proteomes" id="UP000295748"/>
    </source>
</evidence>
<keyword evidence="1" id="KW-1133">Transmembrane helix</keyword>
<dbReference type="EMBL" id="CP038266">
    <property type="protein sequence ID" value="QBR90053.1"/>
    <property type="molecule type" value="Genomic_DNA"/>
</dbReference>